<protein>
    <recommendedName>
        <fullName evidence="4">LXG domain-containing protein</fullName>
    </recommendedName>
</protein>
<sequence>MGDTIKIKNIPGISDAGTAIKNFADSVEAAGNETQRSFAAKTHGAEMEALNAFLEKLNQLQSQVLDQAPEALRSYATLVSNLSDSLKGAGFNVKAWTSASGVETVKSKLTGEQATKISDVKKSLQDALNTATALLEIDDVNLDGIVTAAESALQDESNTRQRIHDSVQSAHDSFESGLNDVIAQLQTLKAQTEAAQGLTLVSAKVILNSIRSGVLSADKLYYLDVIRNEADAKMISVIISEGEDKKKFFEKIAQTPVNDVNKPVMVILAQRVYQEIVNAENGDGELPNVEAFMNMVGQHDKGYVNIYAAKLSAATDDIVKGLSAQAEGLYPPMPGAGSSPEAYKAWYQQITSKENQLALSTLNRIIQRYGKLNTLYQYMTTSQFGPQTTTLRVPNMNGGYHDETYTTSYALLKKGSLKLVGNELSFTQLSRYGASSTDVSAKHYNNVSDIKNASNLKELEDFRNKKENLWAEKAYNIGKSFIKDPALNALIGIVETSIQSDDQGQATLDIIKEGAGLSDDKYSKLAGNTVGIGKNILDYFVESNELDKKIEAKELEVQSNVTDAGGYTIDKEGKVDSSTYTPNYDLGAHLRTKDLEDNGLRGDIYRQAYMDSQSTNVDKRFEEAEKELRKFDNEMKAYKDWKNAPEGYTKKIHNFFAGSSKDSLADIGYDNYSKVIGDMIGKDSNPNYPAGLDEHYTNDSRSSFDKFLFGRGKN</sequence>
<evidence type="ECO:0008006" key="4">
    <source>
        <dbReference type="Google" id="ProtNLM"/>
    </source>
</evidence>
<evidence type="ECO:0000313" key="2">
    <source>
        <dbReference type="EMBL" id="MBP2623898.1"/>
    </source>
</evidence>
<dbReference type="RefSeq" id="WP_209628388.1">
    <property type="nucleotide sequence ID" value="NZ_PRDG01000004.1"/>
</dbReference>
<dbReference type="EMBL" id="PRDG01000004">
    <property type="protein sequence ID" value="MBP2623898.1"/>
    <property type="molecule type" value="Genomic_DNA"/>
</dbReference>
<dbReference type="Proteomes" id="UP001519296">
    <property type="component" value="Unassembled WGS sequence"/>
</dbReference>
<reference evidence="2 3" key="1">
    <citation type="submission" date="2018-02" db="EMBL/GenBank/DDBJ databases">
        <title>Draft genome sequence of Streptococcus oricebi CCUG 70868T type strain.</title>
        <authorList>
            <person name="Mendez V."/>
            <person name="Salva-Serra F."/>
            <person name="Jaen-Luchoro D."/>
            <person name="Gonzales-Siles L."/>
            <person name="Karlsson R."/>
            <person name="Engstrom-Jakobsson H."/>
            <person name="Busquets A."/>
            <person name="Gomila M."/>
            <person name="Pineiro-Iglesias B."/>
            <person name="Bennasar-Figueras A."/>
            <person name="Seeger M."/>
            <person name="Moore E."/>
        </authorList>
    </citation>
    <scope>NUCLEOTIDE SEQUENCE [LARGE SCALE GENOMIC DNA]</scope>
    <source>
        <strain evidence="2 3">CCUG 70868</strain>
    </source>
</reference>
<comment type="caution">
    <text evidence="2">The sequence shown here is derived from an EMBL/GenBank/DDBJ whole genome shotgun (WGS) entry which is preliminary data.</text>
</comment>
<gene>
    <name evidence="2" type="ORF">C4K46_08110</name>
</gene>
<accession>A0ABS5B616</accession>
<organism evidence="2 3">
    <name type="scientific">Streptococcus oricebi</name>
    <dbReference type="NCBI Taxonomy" id="1547447"/>
    <lineage>
        <taxon>Bacteria</taxon>
        <taxon>Bacillati</taxon>
        <taxon>Bacillota</taxon>
        <taxon>Bacilli</taxon>
        <taxon>Lactobacillales</taxon>
        <taxon>Streptococcaceae</taxon>
        <taxon>Streptococcus</taxon>
    </lineage>
</organism>
<feature type="coiled-coil region" evidence="1">
    <location>
        <begin position="614"/>
        <end position="641"/>
    </location>
</feature>
<name>A0ABS5B616_9STRE</name>
<keyword evidence="1" id="KW-0175">Coiled coil</keyword>
<evidence type="ECO:0000313" key="3">
    <source>
        <dbReference type="Proteomes" id="UP001519296"/>
    </source>
</evidence>
<evidence type="ECO:0000256" key="1">
    <source>
        <dbReference type="SAM" id="Coils"/>
    </source>
</evidence>
<proteinExistence type="predicted"/>
<keyword evidence="3" id="KW-1185">Reference proteome</keyword>